<evidence type="ECO:0000256" key="3">
    <source>
        <dbReference type="ARBA" id="ARBA00023242"/>
    </source>
</evidence>
<name>A0ABY8EKT0_MALFU</name>
<dbReference type="Pfam" id="PF00076">
    <property type="entry name" value="RRM_1"/>
    <property type="match status" value="1"/>
</dbReference>
<feature type="region of interest" description="Disordered" evidence="6">
    <location>
        <begin position="86"/>
        <end position="106"/>
    </location>
</feature>
<evidence type="ECO:0000256" key="7">
    <source>
        <dbReference type="SAM" id="Phobius"/>
    </source>
</evidence>
<dbReference type="PANTHER" id="PTHR13952:SF5">
    <property type="entry name" value="U1 SMALL NUCLEAR RIBONUCLEOPROTEIN 70 KDA"/>
    <property type="match status" value="1"/>
</dbReference>
<dbReference type="InterPro" id="IPR035979">
    <property type="entry name" value="RBD_domain_sf"/>
</dbReference>
<evidence type="ECO:0000256" key="6">
    <source>
        <dbReference type="SAM" id="MobiDB-lite"/>
    </source>
</evidence>
<dbReference type="InterPro" id="IPR012677">
    <property type="entry name" value="Nucleotide-bd_a/b_plait_sf"/>
</dbReference>
<keyword evidence="7" id="KW-0472">Membrane</keyword>
<dbReference type="InterPro" id="IPR051183">
    <property type="entry name" value="U1_U11-U12_snRNP_70-35kDa"/>
</dbReference>
<keyword evidence="7" id="KW-0812">Transmembrane</keyword>
<accession>A0ABY8EKT0</accession>
<feature type="compositionally biased region" description="Basic and acidic residues" evidence="6">
    <location>
        <begin position="87"/>
        <end position="106"/>
    </location>
</feature>
<dbReference type="CDD" id="cd12236">
    <property type="entry name" value="RRM_snRNP70"/>
    <property type="match status" value="1"/>
</dbReference>
<keyword evidence="4" id="KW-0687">Ribonucleoprotein</keyword>
<dbReference type="EMBL" id="CP046234">
    <property type="protein sequence ID" value="WFD45660.1"/>
    <property type="molecule type" value="Genomic_DNA"/>
</dbReference>
<gene>
    <name evidence="9" type="ORF">GLX27_000282</name>
</gene>
<organism evidence="9 10">
    <name type="scientific">Malassezia furfur</name>
    <name type="common">Pityriasis versicolor infection agent</name>
    <name type="synonym">Pityrosporum furfur</name>
    <dbReference type="NCBI Taxonomy" id="55194"/>
    <lineage>
        <taxon>Eukaryota</taxon>
        <taxon>Fungi</taxon>
        <taxon>Dikarya</taxon>
        <taxon>Basidiomycota</taxon>
        <taxon>Ustilaginomycotina</taxon>
        <taxon>Malasseziomycetes</taxon>
        <taxon>Malasseziales</taxon>
        <taxon>Malasseziaceae</taxon>
        <taxon>Malassezia</taxon>
    </lineage>
</organism>
<dbReference type="Proteomes" id="UP000818624">
    <property type="component" value="Chromosome 1"/>
</dbReference>
<dbReference type="InterPro" id="IPR000504">
    <property type="entry name" value="RRM_dom"/>
</dbReference>
<dbReference type="InterPro" id="IPR034143">
    <property type="entry name" value="snRNP70_RRM"/>
</dbReference>
<reference evidence="9 10" key="1">
    <citation type="journal article" date="2020" name="Elife">
        <title>Loss of centromere function drives karyotype evolution in closely related Malassezia species.</title>
        <authorList>
            <person name="Sankaranarayanan S.R."/>
            <person name="Ianiri G."/>
            <person name="Coelho M.A."/>
            <person name="Reza M.H."/>
            <person name="Thimmappa B.C."/>
            <person name="Ganguly P."/>
            <person name="Vadnala R.N."/>
            <person name="Sun S."/>
            <person name="Siddharthan R."/>
            <person name="Tellgren-Roth C."/>
            <person name="Dawson T.L."/>
            <person name="Heitman J."/>
            <person name="Sanyal K."/>
        </authorList>
    </citation>
    <scope>NUCLEOTIDE SEQUENCE [LARGE SCALE GENOMIC DNA]</scope>
    <source>
        <strain evidence="9">CBS14141</strain>
    </source>
</reference>
<dbReference type="SUPFAM" id="SSF54928">
    <property type="entry name" value="RNA-binding domain, RBD"/>
    <property type="match status" value="1"/>
</dbReference>
<keyword evidence="10" id="KW-1185">Reference proteome</keyword>
<dbReference type="Pfam" id="PF12220">
    <property type="entry name" value="U1snRNP70_N"/>
    <property type="match status" value="1"/>
</dbReference>
<proteinExistence type="predicted"/>
<evidence type="ECO:0000256" key="2">
    <source>
        <dbReference type="ARBA" id="ARBA00022884"/>
    </source>
</evidence>
<evidence type="ECO:0000256" key="1">
    <source>
        <dbReference type="ARBA" id="ARBA00004123"/>
    </source>
</evidence>
<sequence length="378" mass="41315">MTHLLPPQMLRLFVARAPLEHATPLRADRDWSAPPQRRTANKIASGRVRPLEGVAAFLERARQEAADRGETTEDDTTYTHALVTQTEMRREERAKQRAETQKRMRAEYDPRKDTHAVGDPFKTLFLARLSYATTERELRREFDRYGPIERIEIVRDREGKSRGYAFILFERERDMRTAYSRAEGIRIDGRRIMVDVERGRTVKDWKPKRLGGGLGGQSRRPKIKAVADACMWRLLTQTRAAACVEADVGEAARRSVGADAAVCATAATGDETAAMARATVAMLGVTAIVTATATAIVTAALSATATVGMLGATRRGRGSCARASVAAVSAAVLAAVVAALCTKTATGPWLRAVMAGRRRTTATVAPSGRGFDRRHVAL</sequence>
<protein>
    <recommendedName>
        <fullName evidence="8">RRM domain-containing protein</fullName>
    </recommendedName>
</protein>
<evidence type="ECO:0000256" key="4">
    <source>
        <dbReference type="ARBA" id="ARBA00023274"/>
    </source>
</evidence>
<dbReference type="PROSITE" id="PS50102">
    <property type="entry name" value="RRM"/>
    <property type="match status" value="1"/>
</dbReference>
<keyword evidence="2 5" id="KW-0694">RNA-binding</keyword>
<feature type="transmembrane region" description="Helical" evidence="7">
    <location>
        <begin position="321"/>
        <end position="341"/>
    </location>
</feature>
<dbReference type="PANTHER" id="PTHR13952">
    <property type="entry name" value="U1 SMALL NUCLEAR RIBONUCLEOPROTEIN 70 KD"/>
    <property type="match status" value="1"/>
</dbReference>
<evidence type="ECO:0000256" key="5">
    <source>
        <dbReference type="PROSITE-ProRule" id="PRU00176"/>
    </source>
</evidence>
<evidence type="ECO:0000313" key="9">
    <source>
        <dbReference type="EMBL" id="WFD45660.1"/>
    </source>
</evidence>
<dbReference type="SMART" id="SM00360">
    <property type="entry name" value="RRM"/>
    <property type="match status" value="1"/>
</dbReference>
<evidence type="ECO:0000313" key="10">
    <source>
        <dbReference type="Proteomes" id="UP000818624"/>
    </source>
</evidence>
<keyword evidence="7" id="KW-1133">Transmembrane helix</keyword>
<feature type="transmembrane region" description="Helical" evidence="7">
    <location>
        <begin position="280"/>
        <end position="301"/>
    </location>
</feature>
<dbReference type="Gene3D" id="3.30.70.330">
    <property type="match status" value="1"/>
</dbReference>
<feature type="domain" description="RRM" evidence="8">
    <location>
        <begin position="122"/>
        <end position="199"/>
    </location>
</feature>
<comment type="subcellular location">
    <subcellularLocation>
        <location evidence="1">Nucleus</location>
    </subcellularLocation>
</comment>
<evidence type="ECO:0000259" key="8">
    <source>
        <dbReference type="PROSITE" id="PS50102"/>
    </source>
</evidence>
<keyword evidence="3" id="KW-0539">Nucleus</keyword>
<dbReference type="InterPro" id="IPR022023">
    <property type="entry name" value="U1snRNP70_N"/>
</dbReference>